<accession>A0ABT1X6W5</accession>
<keyword evidence="4" id="KW-1185">Reference proteome</keyword>
<dbReference type="Gene3D" id="3.40.190.10">
    <property type="entry name" value="Periplasmic binding protein-like II"/>
    <property type="match status" value="1"/>
</dbReference>
<dbReference type="PIRSF" id="PIRSF017082">
    <property type="entry name" value="YflP"/>
    <property type="match status" value="1"/>
</dbReference>
<dbReference type="InterPro" id="IPR042100">
    <property type="entry name" value="Bug_dom1"/>
</dbReference>
<keyword evidence="2" id="KW-0732">Signal</keyword>
<dbReference type="Proteomes" id="UP001524642">
    <property type="component" value="Unassembled WGS sequence"/>
</dbReference>
<dbReference type="Pfam" id="PF03401">
    <property type="entry name" value="TctC"/>
    <property type="match status" value="1"/>
</dbReference>
<evidence type="ECO:0000256" key="1">
    <source>
        <dbReference type="ARBA" id="ARBA00006987"/>
    </source>
</evidence>
<reference evidence="3 4" key="1">
    <citation type="submission" date="2022-06" db="EMBL/GenBank/DDBJ databases">
        <title>Roseomonas CN29.</title>
        <authorList>
            <person name="Cheng Y."/>
            <person name="He X."/>
        </authorList>
    </citation>
    <scope>NUCLEOTIDE SEQUENCE [LARGE SCALE GENOMIC DNA]</scope>
    <source>
        <strain evidence="3 4">CN29</strain>
    </source>
</reference>
<name>A0ABT1X6W5_9PROT</name>
<evidence type="ECO:0000256" key="2">
    <source>
        <dbReference type="SAM" id="SignalP"/>
    </source>
</evidence>
<organism evidence="3 4">
    <name type="scientific">Roseomonas populi</name>
    <dbReference type="NCBI Taxonomy" id="3121582"/>
    <lineage>
        <taxon>Bacteria</taxon>
        <taxon>Pseudomonadati</taxon>
        <taxon>Pseudomonadota</taxon>
        <taxon>Alphaproteobacteria</taxon>
        <taxon>Acetobacterales</taxon>
        <taxon>Roseomonadaceae</taxon>
        <taxon>Roseomonas</taxon>
    </lineage>
</organism>
<feature type="chain" id="PRO_5046663198" evidence="2">
    <location>
        <begin position="34"/>
        <end position="333"/>
    </location>
</feature>
<protein>
    <submittedName>
        <fullName evidence="3">Tripartite tricarboxylate transporter substrate binding protein</fullName>
    </submittedName>
</protein>
<dbReference type="InterPro" id="IPR005064">
    <property type="entry name" value="BUG"/>
</dbReference>
<feature type="signal peptide" evidence="2">
    <location>
        <begin position="1"/>
        <end position="33"/>
    </location>
</feature>
<dbReference type="CDD" id="cd13578">
    <property type="entry name" value="PBP2_Bug27"/>
    <property type="match status" value="1"/>
</dbReference>
<comment type="caution">
    <text evidence="3">The sequence shown here is derived from an EMBL/GenBank/DDBJ whole genome shotgun (WGS) entry which is preliminary data.</text>
</comment>
<evidence type="ECO:0000313" key="3">
    <source>
        <dbReference type="EMBL" id="MCR0983849.1"/>
    </source>
</evidence>
<gene>
    <name evidence="3" type="ORF">NRP21_17475</name>
</gene>
<sequence>MTKQDDVPGALRLSRRALLPAGLALAAARPALAQGRYPDRPVRVIVNYSPGGGADSVARIVFARLSERMGQPFVIENRPGGSGTIGASVVAHAAPDGYTIMHEATAFTVNPSFLPNLPFDPEQDFRPVYHAVMIPVVLSVNPRSPIRTVADVIARARASRDGLNCGSAGIGSGQHSALEMFARQAGIRLNHVPYRGGAPMMSDLIGGQLDLAFDNLAGAANQAKAGAIRMVAHGARERLPALPDLPAIAETLPGFEAADWNGVLAPKGTPDAIVARLNTELATTMQEPAVAEKLSGLNIVPVPPSSPEAFGAFLRAQTAKWGDIIRAANIRPE</sequence>
<dbReference type="RefSeq" id="WP_257717514.1">
    <property type="nucleotide sequence ID" value="NZ_JANJOU010000016.1"/>
</dbReference>
<dbReference type="SUPFAM" id="SSF53850">
    <property type="entry name" value="Periplasmic binding protein-like II"/>
    <property type="match status" value="1"/>
</dbReference>
<dbReference type="PANTHER" id="PTHR42928:SF5">
    <property type="entry name" value="BLR1237 PROTEIN"/>
    <property type="match status" value="1"/>
</dbReference>
<proteinExistence type="inferred from homology"/>
<dbReference type="EMBL" id="JANJOU010000016">
    <property type="protein sequence ID" value="MCR0983849.1"/>
    <property type="molecule type" value="Genomic_DNA"/>
</dbReference>
<dbReference type="PANTHER" id="PTHR42928">
    <property type="entry name" value="TRICARBOXYLATE-BINDING PROTEIN"/>
    <property type="match status" value="1"/>
</dbReference>
<evidence type="ECO:0000313" key="4">
    <source>
        <dbReference type="Proteomes" id="UP001524642"/>
    </source>
</evidence>
<comment type="similarity">
    <text evidence="1">Belongs to the UPF0065 (bug) family.</text>
</comment>
<dbReference type="Gene3D" id="3.40.190.150">
    <property type="entry name" value="Bordetella uptake gene, domain 1"/>
    <property type="match status" value="1"/>
</dbReference>